<sequence length="161" mass="17780">MRILVVSDSHNMVLNSQLETISGYGSFDMLVHCGDKYKDADKFASKLNIKKVYRVPGNCDIAPNNLPLILTEIIEGKKIIITHGHLHGVKSGIDNIKDYAEEANADIVLYGHTHCAHNEIIDDILFFNPGSTISPKCGDESFGIIEIKSDNIRSSIISLKN</sequence>
<protein>
    <recommendedName>
        <fullName evidence="2">Phosphoesterase</fullName>
        <ecNumber evidence="2">3.1.4.-</ecNumber>
    </recommendedName>
</protein>
<dbReference type="SUPFAM" id="SSF56300">
    <property type="entry name" value="Metallo-dependent phosphatases"/>
    <property type="match status" value="1"/>
</dbReference>
<dbReference type="AlphaFoldDB" id="A0A974GVD3"/>
<dbReference type="InterPro" id="IPR000979">
    <property type="entry name" value="Phosphodiesterase_MJ0936/Vps29"/>
</dbReference>
<dbReference type="GO" id="GO:0046872">
    <property type="term" value="F:metal ion binding"/>
    <property type="evidence" value="ECO:0007669"/>
    <property type="project" value="UniProtKB-KW"/>
</dbReference>
<evidence type="ECO:0000313" key="4">
    <source>
        <dbReference type="EMBL" id="NYB73209.1"/>
    </source>
</evidence>
<dbReference type="EC" id="3.1.4.-" evidence="2"/>
<dbReference type="PANTHER" id="PTHR11124">
    <property type="entry name" value="VACUOLAR SORTING PROTEIN VPS29"/>
    <property type="match status" value="1"/>
</dbReference>
<comment type="similarity">
    <text evidence="1 2">Belongs to the metallophosphoesterase superfamily. YfcE family.</text>
</comment>
<evidence type="ECO:0000313" key="5">
    <source>
        <dbReference type="Proteomes" id="UP000611629"/>
    </source>
</evidence>
<dbReference type="Gene3D" id="3.60.21.10">
    <property type="match status" value="1"/>
</dbReference>
<dbReference type="GO" id="GO:0016787">
    <property type="term" value="F:hydrolase activity"/>
    <property type="evidence" value="ECO:0007669"/>
    <property type="project" value="UniProtKB-UniRule"/>
</dbReference>
<keyword evidence="5" id="KW-1185">Reference proteome</keyword>
<reference evidence="4" key="1">
    <citation type="submission" date="2020-07" db="EMBL/GenBank/DDBJ databases">
        <title>Genomic analysis of a strain of Sedimentibacter Hydroxybenzoicus DSM7310.</title>
        <authorList>
            <person name="Ma S."/>
        </authorList>
    </citation>
    <scope>NUCLEOTIDE SEQUENCE</scope>
    <source>
        <strain evidence="4">DSM 7310</strain>
    </source>
</reference>
<accession>A0A974GVD3</accession>
<evidence type="ECO:0000256" key="1">
    <source>
        <dbReference type="ARBA" id="ARBA00008950"/>
    </source>
</evidence>
<comment type="caution">
    <text evidence="4">The sequence shown here is derived from an EMBL/GenBank/DDBJ whole genome shotgun (WGS) entry which is preliminary data.</text>
</comment>
<dbReference type="Pfam" id="PF12850">
    <property type="entry name" value="Metallophos_2"/>
    <property type="match status" value="1"/>
</dbReference>
<evidence type="ECO:0000259" key="3">
    <source>
        <dbReference type="Pfam" id="PF12850"/>
    </source>
</evidence>
<feature type="domain" description="Calcineurin-like phosphoesterase" evidence="3">
    <location>
        <begin position="1"/>
        <end position="149"/>
    </location>
</feature>
<dbReference type="EMBL" id="JACBNQ010000002">
    <property type="protein sequence ID" value="NYB73209.1"/>
    <property type="molecule type" value="Genomic_DNA"/>
</dbReference>
<dbReference type="Proteomes" id="UP000611629">
    <property type="component" value="Unassembled WGS sequence"/>
</dbReference>
<dbReference type="InterPro" id="IPR024654">
    <property type="entry name" value="Calcineurin-like_PHP_lpxH"/>
</dbReference>
<gene>
    <name evidence="4" type="ORF">HZF24_03550</name>
</gene>
<dbReference type="InterPro" id="IPR029052">
    <property type="entry name" value="Metallo-depent_PP-like"/>
</dbReference>
<dbReference type="RefSeq" id="WP_179236893.1">
    <property type="nucleotide sequence ID" value="NZ_JACBNQ010000002.1"/>
</dbReference>
<keyword evidence="2" id="KW-0479">Metal-binding</keyword>
<name>A0A974GVD3_SEDHY</name>
<proteinExistence type="inferred from homology"/>
<comment type="cofactor">
    <cofactor evidence="2">
        <name>a divalent metal cation</name>
        <dbReference type="ChEBI" id="CHEBI:60240"/>
    </cofactor>
</comment>
<dbReference type="NCBIfam" id="TIGR00040">
    <property type="entry name" value="yfcE"/>
    <property type="match status" value="1"/>
</dbReference>
<evidence type="ECO:0000256" key="2">
    <source>
        <dbReference type="RuleBase" id="RU362039"/>
    </source>
</evidence>
<organism evidence="4 5">
    <name type="scientific">Sedimentibacter hydroxybenzoicus DSM 7310</name>
    <dbReference type="NCBI Taxonomy" id="1123245"/>
    <lineage>
        <taxon>Bacteria</taxon>
        <taxon>Bacillati</taxon>
        <taxon>Bacillota</taxon>
        <taxon>Tissierellia</taxon>
        <taxon>Sedimentibacter</taxon>
    </lineage>
</organism>